<dbReference type="AlphaFoldDB" id="A0AAP0LUR5"/>
<gene>
    <name evidence="1" type="ORF">WN944_018787</name>
</gene>
<accession>A0AAP0LUR5</accession>
<name>A0AAP0LUR5_9ROSI</name>
<reference evidence="1 2" key="1">
    <citation type="submission" date="2024-05" db="EMBL/GenBank/DDBJ databases">
        <title>Haplotype-resolved chromosome-level genome assembly of Huyou (Citrus changshanensis).</title>
        <authorList>
            <person name="Miao C."/>
            <person name="Chen W."/>
            <person name="Wu Y."/>
            <person name="Wang L."/>
            <person name="Zhao S."/>
            <person name="Grierson D."/>
            <person name="Xu C."/>
            <person name="Chen K."/>
        </authorList>
    </citation>
    <scope>NUCLEOTIDE SEQUENCE [LARGE SCALE GENOMIC DNA]</scope>
    <source>
        <strain evidence="1">01-14</strain>
        <tissue evidence="1">Leaf</tissue>
    </source>
</reference>
<organism evidence="1 2">
    <name type="scientific">Citrus x changshan-huyou</name>
    <dbReference type="NCBI Taxonomy" id="2935761"/>
    <lineage>
        <taxon>Eukaryota</taxon>
        <taxon>Viridiplantae</taxon>
        <taxon>Streptophyta</taxon>
        <taxon>Embryophyta</taxon>
        <taxon>Tracheophyta</taxon>
        <taxon>Spermatophyta</taxon>
        <taxon>Magnoliopsida</taxon>
        <taxon>eudicotyledons</taxon>
        <taxon>Gunneridae</taxon>
        <taxon>Pentapetalae</taxon>
        <taxon>rosids</taxon>
        <taxon>malvids</taxon>
        <taxon>Sapindales</taxon>
        <taxon>Rutaceae</taxon>
        <taxon>Aurantioideae</taxon>
        <taxon>Citrus</taxon>
    </lineage>
</organism>
<proteinExistence type="predicted"/>
<comment type="caution">
    <text evidence="1">The sequence shown here is derived from an EMBL/GenBank/DDBJ whole genome shotgun (WGS) entry which is preliminary data.</text>
</comment>
<keyword evidence="2" id="KW-1185">Reference proteome</keyword>
<evidence type="ECO:0000313" key="1">
    <source>
        <dbReference type="EMBL" id="KAK9187393.1"/>
    </source>
</evidence>
<sequence>MSHFVSNHRLSESNKSFVNQLSTVSIPNSVQEALKDPKWKAAMNDEMRSLQKNQSWELVDLPPGKKPVVNLDWLVQQFNVKNVFLHGDLSEEIYMDLPPGCSGPERLNQKEATLSHREVRNNMSLLVRALKQDIEAWPLGQRFDKGKEVALVENGLGFTQAVESYRERGIILKEAKRRRADIGLEDPDKSEEDVNYMVVDPKKRLVVGPVFQAHRDQ</sequence>
<evidence type="ECO:0000313" key="2">
    <source>
        <dbReference type="Proteomes" id="UP001428341"/>
    </source>
</evidence>
<protein>
    <submittedName>
        <fullName evidence="1">Uncharacterized protein</fullName>
    </submittedName>
</protein>
<dbReference type="Proteomes" id="UP001428341">
    <property type="component" value="Unassembled WGS sequence"/>
</dbReference>
<dbReference type="EMBL" id="JBCGBO010000007">
    <property type="protein sequence ID" value="KAK9187393.1"/>
    <property type="molecule type" value="Genomic_DNA"/>
</dbReference>